<evidence type="ECO:0000313" key="5">
    <source>
        <dbReference type="Proteomes" id="UP000630353"/>
    </source>
</evidence>
<keyword evidence="2" id="KW-0808">Transferase</keyword>
<dbReference type="GO" id="GO:0032259">
    <property type="term" value="P:methylation"/>
    <property type="evidence" value="ECO:0007669"/>
    <property type="project" value="UniProtKB-KW"/>
</dbReference>
<evidence type="ECO:0000256" key="1">
    <source>
        <dbReference type="ARBA" id="ARBA00022603"/>
    </source>
</evidence>
<protein>
    <submittedName>
        <fullName evidence="4">rRNA methyltransferase</fullName>
    </submittedName>
</protein>
<dbReference type="PANTHER" id="PTHR43191">
    <property type="entry name" value="RRNA METHYLTRANSFERASE 3"/>
    <property type="match status" value="1"/>
</dbReference>
<dbReference type="CDD" id="cd18098">
    <property type="entry name" value="SpoU-like"/>
    <property type="match status" value="1"/>
</dbReference>
<evidence type="ECO:0000259" key="3">
    <source>
        <dbReference type="Pfam" id="PF00588"/>
    </source>
</evidence>
<dbReference type="Proteomes" id="UP000630353">
    <property type="component" value="Unassembled WGS sequence"/>
</dbReference>
<reference evidence="4" key="1">
    <citation type="journal article" date="2014" name="Int. J. Syst. Evol. Microbiol.">
        <title>Complete genome sequence of Corynebacterium casei LMG S-19264T (=DSM 44701T), isolated from a smear-ripened cheese.</title>
        <authorList>
            <consortium name="US DOE Joint Genome Institute (JGI-PGF)"/>
            <person name="Walter F."/>
            <person name="Albersmeier A."/>
            <person name="Kalinowski J."/>
            <person name="Ruckert C."/>
        </authorList>
    </citation>
    <scope>NUCLEOTIDE SEQUENCE</scope>
    <source>
        <strain evidence="4">KCTC 42651</strain>
    </source>
</reference>
<name>A0A918XU00_9PROT</name>
<proteinExistence type="predicted"/>
<keyword evidence="5" id="KW-1185">Reference proteome</keyword>
<feature type="domain" description="tRNA/rRNA methyltransferase SpoU type" evidence="3">
    <location>
        <begin position="9"/>
        <end position="139"/>
    </location>
</feature>
<dbReference type="SUPFAM" id="SSF75217">
    <property type="entry name" value="alpha/beta knot"/>
    <property type="match status" value="1"/>
</dbReference>
<dbReference type="GO" id="GO:0008173">
    <property type="term" value="F:RNA methyltransferase activity"/>
    <property type="evidence" value="ECO:0007669"/>
    <property type="project" value="InterPro"/>
</dbReference>
<dbReference type="GO" id="GO:0006396">
    <property type="term" value="P:RNA processing"/>
    <property type="evidence" value="ECO:0007669"/>
    <property type="project" value="InterPro"/>
</dbReference>
<accession>A0A918XU00</accession>
<dbReference type="EMBL" id="BMZS01000008">
    <property type="protein sequence ID" value="GHD56041.1"/>
    <property type="molecule type" value="Genomic_DNA"/>
</dbReference>
<dbReference type="InterPro" id="IPR029028">
    <property type="entry name" value="Alpha/beta_knot_MTases"/>
</dbReference>
<dbReference type="InterPro" id="IPR051259">
    <property type="entry name" value="rRNA_Methyltransferase"/>
</dbReference>
<dbReference type="Gene3D" id="3.40.1280.10">
    <property type="match status" value="1"/>
</dbReference>
<evidence type="ECO:0000256" key="2">
    <source>
        <dbReference type="ARBA" id="ARBA00022679"/>
    </source>
</evidence>
<evidence type="ECO:0000313" key="4">
    <source>
        <dbReference type="EMBL" id="GHD56041.1"/>
    </source>
</evidence>
<dbReference type="PANTHER" id="PTHR43191:SF7">
    <property type="entry name" value="OBP33PEP LIKE PROTEIN"/>
    <property type="match status" value="1"/>
</dbReference>
<dbReference type="InterPro" id="IPR029026">
    <property type="entry name" value="tRNA_m1G_MTases_N"/>
</dbReference>
<dbReference type="RefSeq" id="WP_189992096.1">
    <property type="nucleotide sequence ID" value="NZ_BMZS01000008.1"/>
</dbReference>
<organism evidence="4 5">
    <name type="scientific">Thalassobaculum fulvum</name>
    <dbReference type="NCBI Taxonomy" id="1633335"/>
    <lineage>
        <taxon>Bacteria</taxon>
        <taxon>Pseudomonadati</taxon>
        <taxon>Pseudomonadota</taxon>
        <taxon>Alphaproteobacteria</taxon>
        <taxon>Rhodospirillales</taxon>
        <taxon>Thalassobaculaceae</taxon>
        <taxon>Thalassobaculum</taxon>
    </lineage>
</organism>
<sequence>MRGYFGIGAEDISKAMNVAALMRTAHAFGASFVFSIGRVHAGHQWGRVDTSDATGSLPYYEFGGPDEVMLPKGCELVGIEITDEAIPLPSFHHPRRAAYVLGRERGSLSPELLERCDHVVKIPSRFSINLAIAGAMVMYDRMICMGLFAPRPHRPGGPVEPVPMPQFGPPLWVKKERKRNARATAAARADL</sequence>
<keyword evidence="1 4" id="KW-0489">Methyltransferase</keyword>
<dbReference type="Pfam" id="PF00588">
    <property type="entry name" value="SpoU_methylase"/>
    <property type="match status" value="1"/>
</dbReference>
<dbReference type="AlphaFoldDB" id="A0A918XU00"/>
<reference evidence="4" key="2">
    <citation type="submission" date="2020-09" db="EMBL/GenBank/DDBJ databases">
        <authorList>
            <person name="Sun Q."/>
            <person name="Kim S."/>
        </authorList>
    </citation>
    <scope>NUCLEOTIDE SEQUENCE</scope>
    <source>
        <strain evidence="4">KCTC 42651</strain>
    </source>
</reference>
<comment type="caution">
    <text evidence="4">The sequence shown here is derived from an EMBL/GenBank/DDBJ whole genome shotgun (WGS) entry which is preliminary data.</text>
</comment>
<dbReference type="GO" id="GO:0003723">
    <property type="term" value="F:RNA binding"/>
    <property type="evidence" value="ECO:0007669"/>
    <property type="project" value="InterPro"/>
</dbReference>
<gene>
    <name evidence="4" type="ORF">GCM10017083_35660</name>
</gene>
<dbReference type="InterPro" id="IPR001537">
    <property type="entry name" value="SpoU_MeTrfase"/>
</dbReference>